<keyword evidence="4" id="KW-1185">Reference proteome</keyword>
<feature type="transmembrane region" description="Helical" evidence="1">
    <location>
        <begin position="6"/>
        <end position="25"/>
    </location>
</feature>
<dbReference type="PANTHER" id="PTHR14969:SF13">
    <property type="entry name" value="AT30094P"/>
    <property type="match status" value="1"/>
</dbReference>
<feature type="transmembrane region" description="Helical" evidence="1">
    <location>
        <begin position="93"/>
        <end position="112"/>
    </location>
</feature>
<dbReference type="Pfam" id="PF01569">
    <property type="entry name" value="PAP2"/>
    <property type="match status" value="1"/>
</dbReference>
<feature type="transmembrane region" description="Helical" evidence="1">
    <location>
        <begin position="219"/>
        <end position="236"/>
    </location>
</feature>
<feature type="transmembrane region" description="Helical" evidence="1">
    <location>
        <begin position="187"/>
        <end position="207"/>
    </location>
</feature>
<dbReference type="SMART" id="SM00014">
    <property type="entry name" value="acidPPc"/>
    <property type="match status" value="1"/>
</dbReference>
<evidence type="ECO:0000313" key="4">
    <source>
        <dbReference type="Proteomes" id="UP001500449"/>
    </source>
</evidence>
<gene>
    <name evidence="3" type="ORF">GCM10009836_52330</name>
</gene>
<dbReference type="InterPro" id="IPR036938">
    <property type="entry name" value="PAP2/HPO_sf"/>
</dbReference>
<dbReference type="Gene3D" id="1.20.144.10">
    <property type="entry name" value="Phosphatidic acid phosphatase type 2/haloperoxidase"/>
    <property type="match status" value="2"/>
</dbReference>
<dbReference type="InterPro" id="IPR000326">
    <property type="entry name" value="PAP2/HPO"/>
</dbReference>
<comment type="caution">
    <text evidence="3">The sequence shown here is derived from an EMBL/GenBank/DDBJ whole genome shotgun (WGS) entry which is preliminary data.</text>
</comment>
<evidence type="ECO:0000256" key="1">
    <source>
        <dbReference type="SAM" id="Phobius"/>
    </source>
</evidence>
<feature type="transmembrane region" description="Helical" evidence="1">
    <location>
        <begin position="37"/>
        <end position="55"/>
    </location>
</feature>
<protein>
    <recommendedName>
        <fullName evidence="2">Phosphatidic acid phosphatase type 2/haloperoxidase domain-containing protein</fullName>
    </recommendedName>
</protein>
<dbReference type="CDD" id="cd03392">
    <property type="entry name" value="PAP2_like_2"/>
    <property type="match status" value="1"/>
</dbReference>
<feature type="domain" description="Phosphatidic acid phosphatase type 2/haloperoxidase" evidence="2">
    <location>
        <begin position="120"/>
        <end position="230"/>
    </location>
</feature>
<dbReference type="Proteomes" id="UP001500449">
    <property type="component" value="Unassembled WGS sequence"/>
</dbReference>
<dbReference type="EMBL" id="BAAAQK010000019">
    <property type="protein sequence ID" value="GAA1865482.1"/>
    <property type="molecule type" value="Genomic_DNA"/>
</dbReference>
<reference evidence="3 4" key="1">
    <citation type="journal article" date="2019" name="Int. J. Syst. Evol. Microbiol.">
        <title>The Global Catalogue of Microorganisms (GCM) 10K type strain sequencing project: providing services to taxonomists for standard genome sequencing and annotation.</title>
        <authorList>
            <consortium name="The Broad Institute Genomics Platform"/>
            <consortium name="The Broad Institute Genome Sequencing Center for Infectious Disease"/>
            <person name="Wu L."/>
            <person name="Ma J."/>
        </authorList>
    </citation>
    <scope>NUCLEOTIDE SEQUENCE [LARGE SCALE GENOMIC DNA]</scope>
    <source>
        <strain evidence="3 4">JCM 16009</strain>
    </source>
</reference>
<feature type="transmembrane region" description="Helical" evidence="1">
    <location>
        <begin position="119"/>
        <end position="141"/>
    </location>
</feature>
<sequence length="254" mass="26149">MKYADLAQWVSLGLFAAWLAVAALGVAGRRPRLSPSVLRGTGLVAALLVLQSWVVDAVADPDGLSAADEPLLAWFVDHRSPGATAVLRVVTDLGGTLGMAALTAVTAVVLLVRRHLREAVVVVVAGIGAGVLVAGLKSLYARPRPPLATRLVVETNPSLPSGHALSSAVVVGIVAAVLVAHLPRLRAVVTAIAAAAVLAIGVSRLYLGVHWLTDVLDGWLVGGAWLTLCVLAMRAAHTVPERSAAVEVSRASLP</sequence>
<keyword evidence="1" id="KW-0472">Membrane</keyword>
<evidence type="ECO:0000259" key="2">
    <source>
        <dbReference type="SMART" id="SM00014"/>
    </source>
</evidence>
<dbReference type="PANTHER" id="PTHR14969">
    <property type="entry name" value="SPHINGOSINE-1-PHOSPHATE PHOSPHOHYDROLASE"/>
    <property type="match status" value="1"/>
</dbReference>
<name>A0ABN2NF37_9PSEU</name>
<dbReference type="SUPFAM" id="SSF48317">
    <property type="entry name" value="Acid phosphatase/Vanadium-dependent haloperoxidase"/>
    <property type="match status" value="1"/>
</dbReference>
<keyword evidence="1" id="KW-0812">Transmembrane</keyword>
<proteinExistence type="predicted"/>
<organism evidence="3 4">
    <name type="scientific">Pseudonocardia ailaonensis</name>
    <dbReference type="NCBI Taxonomy" id="367279"/>
    <lineage>
        <taxon>Bacteria</taxon>
        <taxon>Bacillati</taxon>
        <taxon>Actinomycetota</taxon>
        <taxon>Actinomycetes</taxon>
        <taxon>Pseudonocardiales</taxon>
        <taxon>Pseudonocardiaceae</taxon>
        <taxon>Pseudonocardia</taxon>
    </lineage>
</organism>
<feature type="transmembrane region" description="Helical" evidence="1">
    <location>
        <begin position="161"/>
        <end position="180"/>
    </location>
</feature>
<dbReference type="RefSeq" id="WP_344422448.1">
    <property type="nucleotide sequence ID" value="NZ_BAAAQK010000019.1"/>
</dbReference>
<accession>A0ABN2NF37</accession>
<evidence type="ECO:0000313" key="3">
    <source>
        <dbReference type="EMBL" id="GAA1865482.1"/>
    </source>
</evidence>
<keyword evidence="1" id="KW-1133">Transmembrane helix</keyword>